<evidence type="ECO:0000313" key="2">
    <source>
        <dbReference type="Proteomes" id="UP000663419"/>
    </source>
</evidence>
<dbReference type="PANTHER" id="PTHR31051">
    <property type="entry name" value="PROTEASOME ASSEMBLY CHAPERONE 3"/>
    <property type="match status" value="1"/>
</dbReference>
<dbReference type="Proteomes" id="UP000663419">
    <property type="component" value="Chromosome 2"/>
</dbReference>
<organism evidence="1 2">
    <name type="scientific">Ajellomyces capsulatus (strain H88)</name>
    <name type="common">Darling's disease fungus</name>
    <name type="synonym">Histoplasma capsulatum</name>
    <dbReference type="NCBI Taxonomy" id="544711"/>
    <lineage>
        <taxon>Eukaryota</taxon>
        <taxon>Fungi</taxon>
        <taxon>Dikarya</taxon>
        <taxon>Ascomycota</taxon>
        <taxon>Pezizomycotina</taxon>
        <taxon>Eurotiomycetes</taxon>
        <taxon>Eurotiomycetidae</taxon>
        <taxon>Onygenales</taxon>
        <taxon>Ajellomycetaceae</taxon>
        <taxon>Histoplasma</taxon>
    </lineage>
</organism>
<dbReference type="EMBL" id="CP069103">
    <property type="protein sequence ID" value="QSS51015.1"/>
    <property type="molecule type" value="Genomic_DNA"/>
</dbReference>
<accession>A0A8A1LDS5</accession>
<evidence type="ECO:0000313" key="1">
    <source>
        <dbReference type="EMBL" id="QSS51015.1"/>
    </source>
</evidence>
<dbReference type="GO" id="GO:0043248">
    <property type="term" value="P:proteasome assembly"/>
    <property type="evidence" value="ECO:0007669"/>
    <property type="project" value="InterPro"/>
</dbReference>
<sequence>MLPNSMPPNAQLKEVMRDAGPLLDQINLPYPASTRQAAGVLGGVETEVMSVSFSDKILVTISQKQKLGQWLHVPLENANPGTNGYHTLPNPNEDGLLPLANFTATSVLGARGSQRETIGQLFACQIATAIVTKNPNENKLLVVGLGLEQAELDRDIYFGVIDLVLKCI</sequence>
<name>A0A8A1LDS5_AJEC8</name>
<protein>
    <recommendedName>
        <fullName evidence="3">Proteasome assembly chaperone 3</fullName>
    </recommendedName>
</protein>
<dbReference type="InterPro" id="IPR053720">
    <property type="entry name" value="Psm_Assembly_Chaperone"/>
</dbReference>
<dbReference type="PANTHER" id="PTHR31051:SF1">
    <property type="entry name" value="PROTEASOME ASSEMBLY CHAPERONE 3"/>
    <property type="match status" value="1"/>
</dbReference>
<dbReference type="VEuPathDB" id="FungiDB:I7I53_06233"/>
<dbReference type="Gene3D" id="3.30.230.90">
    <property type="match status" value="1"/>
</dbReference>
<dbReference type="AlphaFoldDB" id="A0A8A1LDS5"/>
<proteinExistence type="predicted"/>
<reference evidence="1" key="1">
    <citation type="submission" date="2021-01" db="EMBL/GenBank/DDBJ databases">
        <title>Chromosome-level genome assembly of a human fungal pathogen reveals clustering of transcriptionally co-regulated genes.</title>
        <authorList>
            <person name="Voorhies M."/>
            <person name="Cohen S."/>
            <person name="Shea T.P."/>
            <person name="Petrus S."/>
            <person name="Munoz J.F."/>
            <person name="Poplawski S."/>
            <person name="Goldman W.E."/>
            <person name="Michael T."/>
            <person name="Cuomo C.A."/>
            <person name="Sil A."/>
            <person name="Beyhan S."/>
        </authorList>
    </citation>
    <scope>NUCLEOTIDE SEQUENCE</scope>
    <source>
        <strain evidence="1">H88</strain>
    </source>
</reference>
<dbReference type="InterPro" id="IPR018788">
    <property type="entry name" value="Proteasome_assmbl_chp_3"/>
</dbReference>
<gene>
    <name evidence="1" type="ORF">I7I53_06233</name>
</gene>
<evidence type="ECO:0008006" key="3">
    <source>
        <dbReference type="Google" id="ProtNLM"/>
    </source>
</evidence>